<dbReference type="eggNOG" id="COG3613">
    <property type="taxonomic scope" value="Bacteria"/>
</dbReference>
<name>A0A081BD55_9HYPH</name>
<dbReference type="PANTHER" id="PTHR15364">
    <property type="entry name" value="2'-DEOXYNUCLEOSIDE 5'-PHOSPHATE N-HYDROLASE 1"/>
    <property type="match status" value="1"/>
</dbReference>
<keyword evidence="2" id="KW-1185">Reference proteome</keyword>
<dbReference type="InterPro" id="IPR007710">
    <property type="entry name" value="Nucleoside_deoxyribTrfase"/>
</dbReference>
<comment type="caution">
    <text evidence="1">The sequence shown here is derived from an EMBL/GenBank/DDBJ whole genome shotgun (WGS) entry which is preliminary data.</text>
</comment>
<keyword evidence="1" id="KW-0808">Transferase</keyword>
<dbReference type="GO" id="GO:0009159">
    <property type="term" value="P:deoxyribonucleoside monophosphate catabolic process"/>
    <property type="evidence" value="ECO:0007669"/>
    <property type="project" value="TreeGrafter"/>
</dbReference>
<proteinExistence type="predicted"/>
<dbReference type="Proteomes" id="UP000028702">
    <property type="component" value="Unassembled WGS sequence"/>
</dbReference>
<protein>
    <submittedName>
        <fullName evidence="1">Putative nucleoside 2-deoxyribosyltransferase</fullName>
    </submittedName>
</protein>
<dbReference type="RefSeq" id="WP_045447958.1">
    <property type="nucleotide sequence ID" value="NZ_BBIO01000013.1"/>
</dbReference>
<gene>
    <name evidence="1" type="ORF">M2A_2472</name>
</gene>
<dbReference type="PANTHER" id="PTHR15364:SF0">
    <property type="entry name" value="2'-DEOXYNUCLEOSIDE 5'-PHOSPHATE N-HYDROLASE 1"/>
    <property type="match status" value="1"/>
</dbReference>
<dbReference type="GO" id="GO:0070694">
    <property type="term" value="F:5-hydroxymethyl-dUMP N-hydrolase activity"/>
    <property type="evidence" value="ECO:0007669"/>
    <property type="project" value="TreeGrafter"/>
</dbReference>
<accession>A0A081BD55</accession>
<dbReference type="EMBL" id="BBIO01000013">
    <property type="protein sequence ID" value="GAK45973.1"/>
    <property type="molecule type" value="Genomic_DNA"/>
</dbReference>
<dbReference type="Pfam" id="PF05014">
    <property type="entry name" value="Nuc_deoxyrib_tr"/>
    <property type="match status" value="1"/>
</dbReference>
<sequence length="184" mass="19611">MEHKKIYLAGPEVFLEDAVQLAERKKAICAAHGLRGLFPLDAGLDLSGLAPQAAGLAIYEANIALIEAADACIANVTPFRGPSLDPGTAYEIGHMRGLGKPVFAYSNAPEHFAERTRLYCAASGERDAEGLLIEDFGLTDNLMIDGAVMRAGPGIEIDKSGQGWHGLKAFEICVRRAAEFLATV</sequence>
<dbReference type="InterPro" id="IPR051239">
    <property type="entry name" value="2'-dNMP_N-hydrolase"/>
</dbReference>
<dbReference type="GO" id="GO:0016740">
    <property type="term" value="F:transferase activity"/>
    <property type="evidence" value="ECO:0007669"/>
    <property type="project" value="UniProtKB-KW"/>
</dbReference>
<dbReference type="Gene3D" id="3.40.50.450">
    <property type="match status" value="1"/>
</dbReference>
<dbReference type="AlphaFoldDB" id="A0A081BD55"/>
<reference evidence="1 2" key="1">
    <citation type="submission" date="2014-07" db="EMBL/GenBank/DDBJ databases">
        <title>Tepidicaulis marinum gen. nov., sp. nov., a novel marine bacterium denitrifying nitrate to nitrous oxide strictly under microaerobic conditions.</title>
        <authorList>
            <person name="Takeuchi M."/>
            <person name="Yamagishi T."/>
            <person name="Kamagata Y."/>
            <person name="Oshima K."/>
            <person name="Hattori M."/>
            <person name="Katayama T."/>
            <person name="Hanada S."/>
            <person name="Tamaki H."/>
            <person name="Marumo K."/>
            <person name="Maeda H."/>
            <person name="Nedachi M."/>
            <person name="Iwasaki W."/>
            <person name="Suwa Y."/>
            <person name="Sakata S."/>
        </authorList>
    </citation>
    <scope>NUCLEOTIDE SEQUENCE [LARGE SCALE GENOMIC DNA]</scope>
    <source>
        <strain evidence="1 2">MA2</strain>
    </source>
</reference>
<dbReference type="STRING" id="1333998.M2A_2472"/>
<evidence type="ECO:0000313" key="1">
    <source>
        <dbReference type="EMBL" id="GAK45973.1"/>
    </source>
</evidence>
<organism evidence="1 2">
    <name type="scientific">Tepidicaulis marinus</name>
    <dbReference type="NCBI Taxonomy" id="1333998"/>
    <lineage>
        <taxon>Bacteria</taxon>
        <taxon>Pseudomonadati</taxon>
        <taxon>Pseudomonadota</taxon>
        <taxon>Alphaproteobacteria</taxon>
        <taxon>Hyphomicrobiales</taxon>
        <taxon>Parvibaculaceae</taxon>
        <taxon>Tepidicaulis</taxon>
    </lineage>
</organism>
<evidence type="ECO:0000313" key="2">
    <source>
        <dbReference type="Proteomes" id="UP000028702"/>
    </source>
</evidence>
<dbReference type="SUPFAM" id="SSF52309">
    <property type="entry name" value="N-(deoxy)ribosyltransferase-like"/>
    <property type="match status" value="1"/>
</dbReference>